<organism evidence="3 4">
    <name type="scientific">Gulosibacter faecalis</name>
    <dbReference type="NCBI Taxonomy" id="272240"/>
    <lineage>
        <taxon>Bacteria</taxon>
        <taxon>Bacillati</taxon>
        <taxon>Actinomycetota</taxon>
        <taxon>Actinomycetes</taxon>
        <taxon>Micrococcales</taxon>
        <taxon>Microbacteriaceae</taxon>
        <taxon>Gulosibacter</taxon>
    </lineage>
</organism>
<dbReference type="PIRSF" id="PIRSF500176">
    <property type="entry name" value="L_ASNase"/>
    <property type="match status" value="1"/>
</dbReference>
<dbReference type="Pfam" id="PF00710">
    <property type="entry name" value="Asparaginase"/>
    <property type="match status" value="1"/>
</dbReference>
<dbReference type="PRINTS" id="PR00139">
    <property type="entry name" value="ASNGLNASE"/>
</dbReference>
<comment type="caution">
    <text evidence="3">The sequence shown here is derived from an EMBL/GenBank/DDBJ whole genome shotgun (WGS) entry which is preliminary data.</text>
</comment>
<sequence length="341" mass="34100">MTTGDDARPVVVLYTGGTFGMVPTDSGLAPHPHLHEQVAALVGDRASAPWSYAETPRAIDSAEASYAVFGELVDQVRGLVAERNPRAVVVIHGTDSMAYSAAFAAFALADLAVPVVFTGSQLPLGAPDSDAPGNFRFAFESAAGGLEQGVSIAFDGRLLPAVRATKRSSSDPFGFHVAKGGAAAGDPLPAPLAEALRAAAGQPVPAVGLVKVSPGLGARMLAAALQEAPGGLVLESYGAGTAPVRGNGLGEPLRAAAERGQAVVAVTQCAHGGVDLGRYAVGADLADLGVTGGGDLTTEAALGKLAALGRAGLVGDDLRRALAANLVGELGAEFAEVEPIT</sequence>
<accession>A0ABW5UXC9</accession>
<evidence type="ECO:0000313" key="3">
    <source>
        <dbReference type="EMBL" id="MFD2757027.1"/>
    </source>
</evidence>
<evidence type="ECO:0000259" key="1">
    <source>
        <dbReference type="Pfam" id="PF00710"/>
    </source>
</evidence>
<dbReference type="GO" id="GO:0004067">
    <property type="term" value="F:asparaginase activity"/>
    <property type="evidence" value="ECO:0007669"/>
    <property type="project" value="UniProtKB-EC"/>
</dbReference>
<dbReference type="SMART" id="SM00870">
    <property type="entry name" value="Asparaginase"/>
    <property type="match status" value="1"/>
</dbReference>
<dbReference type="PANTHER" id="PTHR11707:SF28">
    <property type="entry name" value="60 KDA LYSOPHOSPHOLIPASE"/>
    <property type="match status" value="1"/>
</dbReference>
<dbReference type="PIRSF" id="PIRSF001220">
    <property type="entry name" value="L-ASNase_gatD"/>
    <property type="match status" value="1"/>
</dbReference>
<keyword evidence="3" id="KW-0378">Hydrolase</keyword>
<dbReference type="InterPro" id="IPR036152">
    <property type="entry name" value="Asp/glu_Ase-like_sf"/>
</dbReference>
<dbReference type="Proteomes" id="UP001597492">
    <property type="component" value="Unassembled WGS sequence"/>
</dbReference>
<dbReference type="InterPro" id="IPR027473">
    <property type="entry name" value="L-asparaginase_C"/>
</dbReference>
<dbReference type="PROSITE" id="PS51732">
    <property type="entry name" value="ASN_GLN_ASE_3"/>
    <property type="match status" value="1"/>
</dbReference>
<gene>
    <name evidence="3" type="ORF">ACFSW7_01385</name>
</gene>
<proteinExistence type="predicted"/>
<name>A0ABW5UXC9_9MICO</name>
<dbReference type="SUPFAM" id="SSF53774">
    <property type="entry name" value="Glutaminase/Asparaginase"/>
    <property type="match status" value="1"/>
</dbReference>
<dbReference type="InterPro" id="IPR006034">
    <property type="entry name" value="Asparaginase/glutaminase-like"/>
</dbReference>
<dbReference type="InterPro" id="IPR040919">
    <property type="entry name" value="Asparaginase_C"/>
</dbReference>
<dbReference type="EC" id="3.5.1.1" evidence="3"/>
<dbReference type="PANTHER" id="PTHR11707">
    <property type="entry name" value="L-ASPARAGINASE"/>
    <property type="match status" value="1"/>
</dbReference>
<dbReference type="RefSeq" id="WP_019618874.1">
    <property type="nucleotide sequence ID" value="NZ_JBHUNE010000001.1"/>
</dbReference>
<feature type="domain" description="Asparaginase/glutaminase C-terminal" evidence="2">
    <location>
        <begin position="207"/>
        <end position="320"/>
    </location>
</feature>
<reference evidence="4" key="1">
    <citation type="journal article" date="2019" name="Int. J. Syst. Evol. Microbiol.">
        <title>The Global Catalogue of Microorganisms (GCM) 10K type strain sequencing project: providing services to taxonomists for standard genome sequencing and annotation.</title>
        <authorList>
            <consortium name="The Broad Institute Genomics Platform"/>
            <consortium name="The Broad Institute Genome Sequencing Center for Infectious Disease"/>
            <person name="Wu L."/>
            <person name="Ma J."/>
        </authorList>
    </citation>
    <scope>NUCLEOTIDE SEQUENCE [LARGE SCALE GENOMIC DNA]</scope>
    <source>
        <strain evidence="4">TISTR 1514</strain>
    </source>
</reference>
<dbReference type="SFLD" id="SFLDS00057">
    <property type="entry name" value="Glutaminase/Asparaginase"/>
    <property type="match status" value="1"/>
</dbReference>
<dbReference type="InterPro" id="IPR037152">
    <property type="entry name" value="L-asparaginase_N_sf"/>
</dbReference>
<evidence type="ECO:0000259" key="2">
    <source>
        <dbReference type="Pfam" id="PF17763"/>
    </source>
</evidence>
<feature type="domain" description="L-asparaginase N-terminal" evidence="1">
    <location>
        <begin position="10"/>
        <end position="178"/>
    </location>
</feature>
<dbReference type="EMBL" id="JBHUNE010000001">
    <property type="protein sequence ID" value="MFD2757027.1"/>
    <property type="molecule type" value="Genomic_DNA"/>
</dbReference>
<dbReference type="Pfam" id="PF17763">
    <property type="entry name" value="Asparaginase_C"/>
    <property type="match status" value="1"/>
</dbReference>
<protein>
    <submittedName>
        <fullName evidence="3">Asparaginase domain-containing protein</fullName>
        <ecNumber evidence="3">3.5.1.1</ecNumber>
    </submittedName>
</protein>
<dbReference type="Gene3D" id="3.40.50.1170">
    <property type="entry name" value="L-asparaginase, N-terminal domain"/>
    <property type="match status" value="1"/>
</dbReference>
<keyword evidence="4" id="KW-1185">Reference proteome</keyword>
<evidence type="ECO:0000313" key="4">
    <source>
        <dbReference type="Proteomes" id="UP001597492"/>
    </source>
</evidence>
<dbReference type="InterPro" id="IPR027474">
    <property type="entry name" value="L-asparaginase_N"/>
</dbReference>
<dbReference type="Gene3D" id="3.40.50.40">
    <property type="match status" value="1"/>
</dbReference>